<dbReference type="Pfam" id="PF05773">
    <property type="entry name" value="RWD"/>
    <property type="match status" value="1"/>
</dbReference>
<dbReference type="SUPFAM" id="SSF54495">
    <property type="entry name" value="UBC-like"/>
    <property type="match status" value="1"/>
</dbReference>
<evidence type="ECO:0000313" key="1">
    <source>
        <dbReference type="EMBL" id="PKI60783.1"/>
    </source>
</evidence>
<dbReference type="PANTHER" id="PTHR13198:SF4">
    <property type="entry name" value="E3 UBIQUITIN-PROTEIN LIGASE RNF25"/>
    <property type="match status" value="1"/>
</dbReference>
<sequence length="350" mass="39324">MAEEDEVLIEVEAVLSVYGDDCLVIDKFPPHLQVHVKPRTADVSSQQFVEAVIGIRAGPQYPDEPPHVDLIECKGLDKQRQKHLLVSIGDSAQQLSSCLMLVALCEEAVEMLSVMNHPDGDCPLCLYPLVPEEEEEKTLPFMKLMSCFHCFHSECIIRWWNWLQKEEDHDGNADGPKEPEQSKGNCPVCRKTFQAKDLEHVVDLVGSHSSKLSCEENEVGKDDKLLYSDSENIRRQKFEAILKRQEEINGLLEPRKDLVVQPGMFLTPSVTSSASSSITETTEQEPSRTNSSSFGKHQRDGAVASDANSTGPSNARGSGEHRNHGMRKNKVRNVRRQDRHWVKKDEGTAR</sequence>
<dbReference type="InterPro" id="IPR013083">
    <property type="entry name" value="Znf_RING/FYVE/PHD"/>
</dbReference>
<dbReference type="Gene3D" id="3.10.110.10">
    <property type="entry name" value="Ubiquitin Conjugating Enzyme"/>
    <property type="match status" value="1"/>
</dbReference>
<dbReference type="SMART" id="SM00184">
    <property type="entry name" value="RING"/>
    <property type="match status" value="1"/>
</dbReference>
<dbReference type="SUPFAM" id="SSF57850">
    <property type="entry name" value="RING/U-box"/>
    <property type="match status" value="1"/>
</dbReference>
<comment type="caution">
    <text evidence="1">The sequence shown here is derived from an EMBL/GenBank/DDBJ whole genome shotgun (WGS) entry which is preliminary data.</text>
</comment>
<dbReference type="GO" id="GO:0008270">
    <property type="term" value="F:zinc ion binding"/>
    <property type="evidence" value="ECO:0007669"/>
    <property type="project" value="UniProtKB-KW"/>
</dbReference>
<keyword evidence="2" id="KW-1185">Reference proteome</keyword>
<dbReference type="InterPro" id="IPR016135">
    <property type="entry name" value="UBQ-conjugating_enzyme/RWD"/>
</dbReference>
<accession>A0A2I0JY87</accession>
<dbReference type="GO" id="GO:0061630">
    <property type="term" value="F:ubiquitin protein ligase activity"/>
    <property type="evidence" value="ECO:0007669"/>
    <property type="project" value="InterPro"/>
</dbReference>
<dbReference type="OrthoDB" id="432311at2759"/>
<dbReference type="GO" id="GO:0016567">
    <property type="term" value="P:protein ubiquitination"/>
    <property type="evidence" value="ECO:0007669"/>
    <property type="project" value="TreeGrafter"/>
</dbReference>
<dbReference type="STRING" id="22663.A0A2I0JY87"/>
<organism evidence="1 2">
    <name type="scientific">Punica granatum</name>
    <name type="common">Pomegranate</name>
    <dbReference type="NCBI Taxonomy" id="22663"/>
    <lineage>
        <taxon>Eukaryota</taxon>
        <taxon>Viridiplantae</taxon>
        <taxon>Streptophyta</taxon>
        <taxon>Embryophyta</taxon>
        <taxon>Tracheophyta</taxon>
        <taxon>Spermatophyta</taxon>
        <taxon>Magnoliopsida</taxon>
        <taxon>eudicotyledons</taxon>
        <taxon>Gunneridae</taxon>
        <taxon>Pentapetalae</taxon>
        <taxon>rosids</taxon>
        <taxon>malvids</taxon>
        <taxon>Myrtales</taxon>
        <taxon>Lythraceae</taxon>
        <taxon>Punica</taxon>
    </lineage>
</organism>
<dbReference type="FunFam" id="3.30.40.10:FF:000914">
    <property type="entry name" value="RWD domain-containing protein"/>
    <property type="match status" value="1"/>
</dbReference>
<name>A0A2I0JY87_PUNGR</name>
<dbReference type="SMART" id="SM00591">
    <property type="entry name" value="RWD"/>
    <property type="match status" value="1"/>
</dbReference>
<dbReference type="PROSITE" id="PS50908">
    <property type="entry name" value="RWD"/>
    <property type="match status" value="1"/>
</dbReference>
<evidence type="ECO:0000313" key="2">
    <source>
        <dbReference type="Proteomes" id="UP000233551"/>
    </source>
</evidence>
<dbReference type="InterPro" id="IPR039133">
    <property type="entry name" value="RNF25"/>
</dbReference>
<proteinExistence type="predicted"/>
<dbReference type="Proteomes" id="UP000233551">
    <property type="component" value="Unassembled WGS sequence"/>
</dbReference>
<reference evidence="1 2" key="1">
    <citation type="submission" date="2017-11" db="EMBL/GenBank/DDBJ databases">
        <title>De-novo sequencing of pomegranate (Punica granatum L.) genome.</title>
        <authorList>
            <person name="Akparov Z."/>
            <person name="Amiraslanov A."/>
            <person name="Hajiyeva S."/>
            <person name="Abbasov M."/>
            <person name="Kaur K."/>
            <person name="Hamwieh A."/>
            <person name="Solovyev V."/>
            <person name="Salamov A."/>
            <person name="Braich B."/>
            <person name="Kosarev P."/>
            <person name="Mahmoud A."/>
            <person name="Hajiyev E."/>
            <person name="Babayeva S."/>
            <person name="Izzatullayeva V."/>
            <person name="Mammadov A."/>
            <person name="Mammadov A."/>
            <person name="Sharifova S."/>
            <person name="Ojaghi J."/>
            <person name="Eynullazada K."/>
            <person name="Bayramov B."/>
            <person name="Abdulazimova A."/>
            <person name="Shahmuradov I."/>
        </authorList>
    </citation>
    <scope>NUCLEOTIDE SEQUENCE [LARGE SCALE GENOMIC DNA]</scope>
    <source>
        <strain evidence="2">cv. AG2017</strain>
        <tissue evidence="1">Leaf</tissue>
    </source>
</reference>
<dbReference type="CDD" id="cd23818">
    <property type="entry name" value="RWD_RNF25"/>
    <property type="match status" value="1"/>
</dbReference>
<dbReference type="PROSITE" id="PS50089">
    <property type="entry name" value="ZF_RING_2"/>
    <property type="match status" value="1"/>
</dbReference>
<dbReference type="InterPro" id="IPR006575">
    <property type="entry name" value="RWD_dom"/>
</dbReference>
<dbReference type="GO" id="GO:0005634">
    <property type="term" value="C:nucleus"/>
    <property type="evidence" value="ECO:0007669"/>
    <property type="project" value="TreeGrafter"/>
</dbReference>
<dbReference type="AlphaFoldDB" id="A0A2I0JY87"/>
<dbReference type="Gene3D" id="3.30.40.10">
    <property type="entry name" value="Zinc/RING finger domain, C3HC4 (zinc finger)"/>
    <property type="match status" value="1"/>
</dbReference>
<gene>
    <name evidence="1" type="ORF">CRG98_018830</name>
</gene>
<dbReference type="EMBL" id="PGOL01001109">
    <property type="protein sequence ID" value="PKI60783.1"/>
    <property type="molecule type" value="Genomic_DNA"/>
</dbReference>
<dbReference type="GeneID" id="116206227"/>
<dbReference type="PANTHER" id="PTHR13198">
    <property type="entry name" value="RING FINGER PROTEIN 25"/>
    <property type="match status" value="1"/>
</dbReference>
<protein>
    <submittedName>
        <fullName evidence="1">Uncharacterized protein</fullName>
    </submittedName>
</protein>
<dbReference type="InterPro" id="IPR001841">
    <property type="entry name" value="Znf_RING"/>
</dbReference>